<dbReference type="Pfam" id="PF00083">
    <property type="entry name" value="Sugar_tr"/>
    <property type="match status" value="1"/>
</dbReference>
<feature type="transmembrane region" description="Helical" evidence="10">
    <location>
        <begin position="413"/>
        <end position="437"/>
    </location>
</feature>
<keyword evidence="5 10" id="KW-0812">Transmembrane</keyword>
<dbReference type="PRINTS" id="PR00171">
    <property type="entry name" value="SUGRTRNSPORT"/>
</dbReference>
<accession>A0A060TDA9</accession>
<name>A0A060TDA9_BLAAD</name>
<evidence type="ECO:0000256" key="6">
    <source>
        <dbReference type="ARBA" id="ARBA00022989"/>
    </source>
</evidence>
<dbReference type="GO" id="GO:0055056">
    <property type="term" value="F:D-glucose transmembrane transporter activity"/>
    <property type="evidence" value="ECO:0007669"/>
    <property type="project" value="UniProtKB-ARBA"/>
</dbReference>
<reference evidence="12" key="2">
    <citation type="submission" date="2014-06" db="EMBL/GenBank/DDBJ databases">
        <title>The complete genome of Blastobotrys (Arxula) adeninivorans LS3 - a yeast of biotechnological interest.</title>
        <authorList>
            <person name="Kunze G."/>
            <person name="Gaillardin C."/>
            <person name="Czernicka M."/>
            <person name="Durrens P."/>
            <person name="Martin T."/>
            <person name="Boer E."/>
            <person name="Gabaldon T."/>
            <person name="Cruz J."/>
            <person name="Talla E."/>
            <person name="Marck C."/>
            <person name="Goffeau A."/>
            <person name="Barbe V."/>
            <person name="Baret P."/>
            <person name="Baronian K."/>
            <person name="Beier S."/>
            <person name="Bleykasten C."/>
            <person name="Bode R."/>
            <person name="Casaregola S."/>
            <person name="Despons L."/>
            <person name="Fairhead C."/>
            <person name="Giersberg M."/>
            <person name="Gierski P."/>
            <person name="Hahnel U."/>
            <person name="Hartmann A."/>
            <person name="Jankowska D."/>
            <person name="Jubin C."/>
            <person name="Jung P."/>
            <person name="Lafontaine I."/>
            <person name="Leh-Louis V."/>
            <person name="Lemaire M."/>
            <person name="Marcet-Houben M."/>
            <person name="Mascher M."/>
            <person name="Morel G."/>
            <person name="Richard G.-F."/>
            <person name="Riechen J."/>
            <person name="Sacerdot C."/>
            <person name="Sarkar A."/>
            <person name="Savel G."/>
            <person name="Schacherer J."/>
            <person name="Sherman D."/>
            <person name="Straub M.-L."/>
            <person name="Stein N."/>
            <person name="Thierry A."/>
            <person name="Trautwein-Schult A."/>
            <person name="Westhof E."/>
            <person name="Worch S."/>
            <person name="Dujon B."/>
            <person name="Souciet J.-L."/>
            <person name="Wincker P."/>
            <person name="Scholz U."/>
            <person name="Neuveglise N."/>
        </authorList>
    </citation>
    <scope>NUCLEOTIDE SEQUENCE</scope>
    <source>
        <strain evidence="12">LS3</strain>
    </source>
</reference>
<dbReference type="PANTHER" id="PTHR48022:SF75">
    <property type="entry name" value="GALACTOSE TRANSPORTER-RELATED"/>
    <property type="match status" value="1"/>
</dbReference>
<dbReference type="GO" id="GO:0005351">
    <property type="term" value="F:carbohydrate:proton symporter activity"/>
    <property type="evidence" value="ECO:0007669"/>
    <property type="project" value="TreeGrafter"/>
</dbReference>
<feature type="transmembrane region" description="Helical" evidence="10">
    <location>
        <begin position="47"/>
        <end position="66"/>
    </location>
</feature>
<feature type="transmembrane region" description="Helical" evidence="10">
    <location>
        <begin position="155"/>
        <end position="176"/>
    </location>
</feature>
<keyword evidence="7 10" id="KW-0472">Membrane</keyword>
<feature type="transmembrane region" description="Helical" evidence="10">
    <location>
        <begin position="100"/>
        <end position="119"/>
    </location>
</feature>
<dbReference type="SUPFAM" id="SSF103473">
    <property type="entry name" value="MFS general substrate transporter"/>
    <property type="match status" value="1"/>
</dbReference>
<feature type="transmembrane region" description="Helical" evidence="10">
    <location>
        <begin position="449"/>
        <end position="467"/>
    </location>
</feature>
<comment type="subcellular location">
    <subcellularLocation>
        <location evidence="1">Membrane</location>
        <topology evidence="1">Multi-pass membrane protein</topology>
    </subcellularLocation>
</comment>
<feature type="transmembrane region" description="Helical" evidence="10">
    <location>
        <begin position="188"/>
        <end position="212"/>
    </location>
</feature>
<keyword evidence="3 8" id="KW-0813">Transport</keyword>
<evidence type="ECO:0000256" key="8">
    <source>
        <dbReference type="RuleBase" id="RU003346"/>
    </source>
</evidence>
<dbReference type="InterPro" id="IPR050360">
    <property type="entry name" value="MFS_Sugar_Transporters"/>
</dbReference>
<dbReference type="PhylomeDB" id="A0A060TDA9"/>
<feature type="domain" description="Major facilitator superfamily (MFS) profile" evidence="11">
    <location>
        <begin position="53"/>
        <end position="502"/>
    </location>
</feature>
<feature type="compositionally biased region" description="Basic and acidic residues" evidence="9">
    <location>
        <begin position="1"/>
        <end position="21"/>
    </location>
</feature>
<evidence type="ECO:0000256" key="10">
    <source>
        <dbReference type="SAM" id="Phobius"/>
    </source>
</evidence>
<keyword evidence="4" id="KW-0762">Sugar transport</keyword>
<dbReference type="AlphaFoldDB" id="A0A060TDA9"/>
<feature type="transmembrane region" description="Helical" evidence="10">
    <location>
        <begin position="375"/>
        <end position="398"/>
    </location>
</feature>
<dbReference type="GO" id="GO:0005886">
    <property type="term" value="C:plasma membrane"/>
    <property type="evidence" value="ECO:0007669"/>
    <property type="project" value="TreeGrafter"/>
</dbReference>
<keyword evidence="6 10" id="KW-1133">Transmembrane helix</keyword>
<evidence type="ECO:0000256" key="5">
    <source>
        <dbReference type="ARBA" id="ARBA00022692"/>
    </source>
</evidence>
<evidence type="ECO:0000313" key="12">
    <source>
        <dbReference type="EMBL" id="CDP36882.1"/>
    </source>
</evidence>
<evidence type="ECO:0000256" key="2">
    <source>
        <dbReference type="ARBA" id="ARBA00010992"/>
    </source>
</evidence>
<protein>
    <submittedName>
        <fullName evidence="12">ARAD1B23166p</fullName>
    </submittedName>
</protein>
<comment type="similarity">
    <text evidence="2 8">Belongs to the major facilitator superfamily. Sugar transporter (TC 2.A.1.1) family.</text>
</comment>
<evidence type="ECO:0000256" key="7">
    <source>
        <dbReference type="ARBA" id="ARBA00023136"/>
    </source>
</evidence>
<dbReference type="PROSITE" id="PS50850">
    <property type="entry name" value="MFS"/>
    <property type="match status" value="1"/>
</dbReference>
<dbReference type="PROSITE" id="PS00217">
    <property type="entry name" value="SUGAR_TRANSPORT_2"/>
    <property type="match status" value="1"/>
</dbReference>
<dbReference type="EMBL" id="HG937692">
    <property type="protein sequence ID" value="CDP36882.1"/>
    <property type="molecule type" value="Genomic_DNA"/>
</dbReference>
<organism evidence="12">
    <name type="scientific">Blastobotrys adeninivorans</name>
    <name type="common">Yeast</name>
    <name type="synonym">Arxula adeninivorans</name>
    <dbReference type="NCBI Taxonomy" id="409370"/>
    <lineage>
        <taxon>Eukaryota</taxon>
        <taxon>Fungi</taxon>
        <taxon>Dikarya</taxon>
        <taxon>Ascomycota</taxon>
        <taxon>Saccharomycotina</taxon>
        <taxon>Dipodascomycetes</taxon>
        <taxon>Dipodascales</taxon>
        <taxon>Trichomonascaceae</taxon>
        <taxon>Blastobotrys</taxon>
    </lineage>
</organism>
<feature type="region of interest" description="Disordered" evidence="9">
    <location>
        <begin position="1"/>
        <end position="37"/>
    </location>
</feature>
<dbReference type="PANTHER" id="PTHR48022">
    <property type="entry name" value="PLASTIDIC GLUCOSE TRANSPORTER 4"/>
    <property type="match status" value="1"/>
</dbReference>
<dbReference type="InterPro" id="IPR005829">
    <property type="entry name" value="Sugar_transporter_CS"/>
</dbReference>
<evidence type="ECO:0000256" key="9">
    <source>
        <dbReference type="SAM" id="MobiDB-lite"/>
    </source>
</evidence>
<dbReference type="FunFam" id="1.20.1250.20:FF:000044">
    <property type="entry name" value="Hexose transporter Hxt3p"/>
    <property type="match status" value="1"/>
</dbReference>
<dbReference type="InterPro" id="IPR005828">
    <property type="entry name" value="MFS_sugar_transport-like"/>
</dbReference>
<dbReference type="InterPro" id="IPR003663">
    <property type="entry name" value="Sugar/inositol_transpt"/>
</dbReference>
<feature type="transmembrane region" description="Helical" evidence="10">
    <location>
        <begin position="218"/>
        <end position="241"/>
    </location>
</feature>
<evidence type="ECO:0000256" key="3">
    <source>
        <dbReference type="ARBA" id="ARBA00022448"/>
    </source>
</evidence>
<dbReference type="InterPro" id="IPR036259">
    <property type="entry name" value="MFS_trans_sf"/>
</dbReference>
<feature type="transmembrane region" description="Helical" evidence="10">
    <location>
        <begin position="479"/>
        <end position="498"/>
    </location>
</feature>
<dbReference type="Gene3D" id="1.20.1250.20">
    <property type="entry name" value="MFS general substrate transporter like domains"/>
    <property type="match status" value="1"/>
</dbReference>
<dbReference type="InterPro" id="IPR020846">
    <property type="entry name" value="MFS_dom"/>
</dbReference>
<dbReference type="NCBIfam" id="TIGR00879">
    <property type="entry name" value="SP"/>
    <property type="match status" value="1"/>
</dbReference>
<gene>
    <name evidence="12" type="ORF">GNLVRS02_ARAD1B23166g</name>
</gene>
<evidence type="ECO:0000256" key="4">
    <source>
        <dbReference type="ARBA" id="ARBA00022597"/>
    </source>
</evidence>
<reference evidence="12" key="1">
    <citation type="submission" date="2014-02" db="EMBL/GenBank/DDBJ databases">
        <authorList>
            <person name="Genoscope - CEA"/>
        </authorList>
    </citation>
    <scope>NUCLEOTIDE SEQUENCE</scope>
    <source>
        <strain evidence="12">LS3</strain>
    </source>
</reference>
<feature type="transmembrane region" description="Helical" evidence="10">
    <location>
        <begin position="131"/>
        <end position="149"/>
    </location>
</feature>
<evidence type="ECO:0000259" key="11">
    <source>
        <dbReference type="PROSITE" id="PS50850"/>
    </source>
</evidence>
<dbReference type="CDD" id="cd17356">
    <property type="entry name" value="MFS_HXT"/>
    <property type="match status" value="1"/>
</dbReference>
<evidence type="ECO:0000256" key="1">
    <source>
        <dbReference type="ARBA" id="ARBA00004141"/>
    </source>
</evidence>
<feature type="transmembrane region" description="Helical" evidence="10">
    <location>
        <begin position="344"/>
        <end position="366"/>
    </location>
</feature>
<proteinExistence type="inferred from homology"/>
<sequence length="555" mass="61968">MSDSEYQHDSREGSIKEKDQDVPITPPNEQQESKDEGITLPPAKASYLLVTMLCCFLAMGGFVFGYDTGTISGYINMPQFLEKFGSQHDDGTYYLSKVRSGLLVGIFSIGAAIGGLSSGRVADTYGRKRGIMVGAAIYIVGNLIQITAVDKWYQYFIGRIIGGIGIGGLSVICPMFQSETAPKEIRGTLVASFQLFITLGIFIGYCVCYGTNDRDDTGAYRIPLGLCFAWSLILLIGTIFMPESPRFLLTRDRYEEALQAMCFINQREREDPLIKETMDEITAAIEHEREVGSAGWNEVFTGQPRIGYRLFVGATVQALQQLCGANYFFYYGTTIFKAIGMEDSFATSMIFGAVNFVSTFASFYVVDRFGRRKCLFWGAVAMFIFFIIYASLGTAALYPHEYGVDADQQVGKGMIAVTCFFIFSFAVSWAPIAYIYCSEIYPLRVKSKCMGIATGANWLGNFLLSFFTPFITGAINFRYGYVFSGCLAFSIFFVFFFVNETKGLTLEQIDQMYAARVVPWRSENYQAELQNAVQPSHKYFHDQKAAQHSDDPNVQ</sequence>
<dbReference type="PROSITE" id="PS00216">
    <property type="entry name" value="SUGAR_TRANSPORT_1"/>
    <property type="match status" value="1"/>
</dbReference>